<proteinExistence type="predicted"/>
<evidence type="ECO:0000313" key="1">
    <source>
        <dbReference type="EMBL" id="MEJ8850478.1"/>
    </source>
</evidence>
<keyword evidence="2" id="KW-1185">Reference proteome</keyword>
<accession>A0ABU8WUT2</accession>
<dbReference type="Proteomes" id="UP001385892">
    <property type="component" value="Unassembled WGS sequence"/>
</dbReference>
<dbReference type="RefSeq" id="WP_340345831.1">
    <property type="nucleotide sequence ID" value="NZ_JBBKZT010000015.1"/>
</dbReference>
<gene>
    <name evidence="1" type="ORF">WKW82_27830</name>
</gene>
<protein>
    <submittedName>
        <fullName evidence="1">Uncharacterized protein</fullName>
    </submittedName>
</protein>
<reference evidence="1 2" key="1">
    <citation type="submission" date="2024-03" db="EMBL/GenBank/DDBJ databases">
        <title>Novel species of the genus Variovorax.</title>
        <authorList>
            <person name="Liu Q."/>
            <person name="Xin Y.-H."/>
        </authorList>
    </citation>
    <scope>NUCLEOTIDE SEQUENCE [LARGE SCALE GENOMIC DNA]</scope>
    <source>
        <strain evidence="1 2">KACC 18900</strain>
    </source>
</reference>
<name>A0ABU8WUT2_9BURK</name>
<sequence>MTTTFDPVDPHEDALAKCDELVEFLDDAREEIYRSQIACVTPAVATLSEQDVEFLAAIGATLRRYATIPPDAAAKAAT</sequence>
<dbReference type="EMBL" id="JBBKZT010000015">
    <property type="protein sequence ID" value="MEJ8850478.1"/>
    <property type="molecule type" value="Genomic_DNA"/>
</dbReference>
<comment type="caution">
    <text evidence="1">The sequence shown here is derived from an EMBL/GenBank/DDBJ whole genome shotgun (WGS) entry which is preliminary data.</text>
</comment>
<organism evidence="1 2">
    <name type="scientific">Variovorax rhizosphaerae</name>
    <dbReference type="NCBI Taxonomy" id="1836200"/>
    <lineage>
        <taxon>Bacteria</taxon>
        <taxon>Pseudomonadati</taxon>
        <taxon>Pseudomonadota</taxon>
        <taxon>Betaproteobacteria</taxon>
        <taxon>Burkholderiales</taxon>
        <taxon>Comamonadaceae</taxon>
        <taxon>Variovorax</taxon>
    </lineage>
</organism>
<evidence type="ECO:0000313" key="2">
    <source>
        <dbReference type="Proteomes" id="UP001385892"/>
    </source>
</evidence>